<dbReference type="OrthoDB" id="307404at2157"/>
<protein>
    <submittedName>
        <fullName evidence="2">Universal stress protein</fullName>
    </submittedName>
</protein>
<dbReference type="AlphaFoldDB" id="A0A6B0GIY5"/>
<evidence type="ECO:0000313" key="3">
    <source>
        <dbReference type="Proteomes" id="UP000451471"/>
    </source>
</evidence>
<evidence type="ECO:0000313" key="2">
    <source>
        <dbReference type="EMBL" id="MWG33817.1"/>
    </source>
</evidence>
<proteinExistence type="predicted"/>
<dbReference type="Gene3D" id="3.40.50.620">
    <property type="entry name" value="HUPs"/>
    <property type="match status" value="1"/>
</dbReference>
<dbReference type="Pfam" id="PF00582">
    <property type="entry name" value="Usp"/>
    <property type="match status" value="1"/>
</dbReference>
<reference evidence="2 3" key="1">
    <citation type="submission" date="2019-12" db="EMBL/GenBank/DDBJ databases">
        <title>Halocatena pleomorpha gen. nov. sp. nov., an extremely halophilic archaeon of family Halobacteriaceae isolated from saltpan soil.</title>
        <authorList>
            <person name="Pal Y."/>
            <person name="Verma A."/>
            <person name="Krishnamurthi S."/>
            <person name="Kumar P."/>
        </authorList>
    </citation>
    <scope>NUCLEOTIDE SEQUENCE [LARGE SCALE GENOMIC DNA]</scope>
    <source>
        <strain evidence="2 3">JCM 16495</strain>
    </source>
</reference>
<sequence>MRRALVVVDPTDSSRDLLREAGELAAGVGANLIVLSLLTEEAYERDREMLDTIAREERTDYPDESIADYADRAAAGLADDVLAGIDVEYDPRGVVLDGDDRGATVVRVAEEAGCDHVFLVGKRRSPTGKAVFGDTAQSVILNFGGRTTVAMADE</sequence>
<dbReference type="CDD" id="cd00293">
    <property type="entry name" value="USP-like"/>
    <property type="match status" value="1"/>
</dbReference>
<organism evidence="2 3">
    <name type="scientific">Halomarina oriensis</name>
    <dbReference type="NCBI Taxonomy" id="671145"/>
    <lineage>
        <taxon>Archaea</taxon>
        <taxon>Methanobacteriati</taxon>
        <taxon>Methanobacteriota</taxon>
        <taxon>Stenosarchaea group</taxon>
        <taxon>Halobacteria</taxon>
        <taxon>Halobacteriales</taxon>
        <taxon>Natronomonadaceae</taxon>
        <taxon>Halomarina</taxon>
    </lineage>
</organism>
<dbReference type="EMBL" id="WSZK01000011">
    <property type="protein sequence ID" value="MWG33817.1"/>
    <property type="molecule type" value="Genomic_DNA"/>
</dbReference>
<dbReference type="Proteomes" id="UP000451471">
    <property type="component" value="Unassembled WGS sequence"/>
</dbReference>
<dbReference type="SUPFAM" id="SSF52402">
    <property type="entry name" value="Adenine nucleotide alpha hydrolases-like"/>
    <property type="match status" value="1"/>
</dbReference>
<dbReference type="InterPro" id="IPR006016">
    <property type="entry name" value="UspA"/>
</dbReference>
<accession>A0A6B0GIY5</accession>
<evidence type="ECO:0000259" key="1">
    <source>
        <dbReference type="Pfam" id="PF00582"/>
    </source>
</evidence>
<dbReference type="InterPro" id="IPR014729">
    <property type="entry name" value="Rossmann-like_a/b/a_fold"/>
</dbReference>
<keyword evidence="3" id="KW-1185">Reference proteome</keyword>
<gene>
    <name evidence="2" type="ORF">GQS65_04790</name>
</gene>
<feature type="domain" description="UspA" evidence="1">
    <location>
        <begin position="1"/>
        <end position="142"/>
    </location>
</feature>
<name>A0A6B0GIY5_9EURY</name>
<comment type="caution">
    <text evidence="2">The sequence shown here is derived from an EMBL/GenBank/DDBJ whole genome shotgun (WGS) entry which is preliminary data.</text>
</comment>
<dbReference type="RefSeq" id="WP_158203542.1">
    <property type="nucleotide sequence ID" value="NZ_WSZK01000011.1"/>
</dbReference>